<feature type="region of interest" description="Disordered" evidence="1">
    <location>
        <begin position="66"/>
        <end position="109"/>
    </location>
</feature>
<gene>
    <name evidence="2" type="ORF">CAMP_LOCUS11152</name>
</gene>
<reference evidence="2" key="1">
    <citation type="submission" date="2022-11" db="EMBL/GenBank/DDBJ databases">
        <authorList>
            <person name="Kikuchi T."/>
        </authorList>
    </citation>
    <scope>NUCLEOTIDE SEQUENCE</scope>
    <source>
        <strain evidence="2">PS1010</strain>
    </source>
</reference>
<feature type="compositionally biased region" description="Basic and acidic residues" evidence="1">
    <location>
        <begin position="96"/>
        <end position="109"/>
    </location>
</feature>
<evidence type="ECO:0000313" key="2">
    <source>
        <dbReference type="EMBL" id="CAI5448515.1"/>
    </source>
</evidence>
<feature type="compositionally biased region" description="Basic and acidic residues" evidence="1">
    <location>
        <begin position="70"/>
        <end position="87"/>
    </location>
</feature>
<keyword evidence="3" id="KW-1185">Reference proteome</keyword>
<protein>
    <submittedName>
        <fullName evidence="2">Uncharacterized protein</fullName>
    </submittedName>
</protein>
<comment type="caution">
    <text evidence="2">The sequence shown here is derived from an EMBL/GenBank/DDBJ whole genome shotgun (WGS) entry which is preliminary data.</text>
</comment>
<evidence type="ECO:0000313" key="3">
    <source>
        <dbReference type="Proteomes" id="UP001152747"/>
    </source>
</evidence>
<evidence type="ECO:0000256" key="1">
    <source>
        <dbReference type="SAM" id="MobiDB-lite"/>
    </source>
</evidence>
<dbReference type="EMBL" id="CANHGI010000004">
    <property type="protein sequence ID" value="CAI5448515.1"/>
    <property type="molecule type" value="Genomic_DNA"/>
</dbReference>
<dbReference type="OrthoDB" id="6269447at2759"/>
<proteinExistence type="predicted"/>
<organism evidence="2 3">
    <name type="scientific">Caenorhabditis angaria</name>
    <dbReference type="NCBI Taxonomy" id="860376"/>
    <lineage>
        <taxon>Eukaryota</taxon>
        <taxon>Metazoa</taxon>
        <taxon>Ecdysozoa</taxon>
        <taxon>Nematoda</taxon>
        <taxon>Chromadorea</taxon>
        <taxon>Rhabditida</taxon>
        <taxon>Rhabditina</taxon>
        <taxon>Rhabditomorpha</taxon>
        <taxon>Rhabditoidea</taxon>
        <taxon>Rhabditidae</taxon>
        <taxon>Peloderinae</taxon>
        <taxon>Caenorhabditis</taxon>
    </lineage>
</organism>
<dbReference type="Proteomes" id="UP001152747">
    <property type="component" value="Unassembled WGS sequence"/>
</dbReference>
<name>A0A9P1ING5_9PELO</name>
<dbReference type="AlphaFoldDB" id="A0A9P1ING5"/>
<sequence length="145" mass="17092">MEELKKKTNEIQQLSSNNAFQFASKLINRSSSSKKDDDFENLRKKLEIQEEEFKLQQSTLFQEMNSLSAENDKLKNQLKSHPLEKGPENNSDFEEQLEKMTKKAEDSEKLTRDLEDMLLENRKKLEDSKKEIGRFWRATKGIGQY</sequence>
<accession>A0A9P1ING5</accession>